<evidence type="ECO:0000313" key="2">
    <source>
        <dbReference type="EMBL" id="SIO03323.1"/>
    </source>
</evidence>
<dbReference type="AlphaFoldDB" id="A0A1N6G736"/>
<feature type="signal peptide" evidence="1">
    <location>
        <begin position="1"/>
        <end position="21"/>
    </location>
</feature>
<accession>A0A1N6G736</accession>
<proteinExistence type="predicted"/>
<dbReference type="OrthoDB" id="7504054at2"/>
<dbReference type="EMBL" id="FSQW01000002">
    <property type="protein sequence ID" value="SIO03323.1"/>
    <property type="molecule type" value="Genomic_DNA"/>
</dbReference>
<reference evidence="3" key="1">
    <citation type="submission" date="2016-11" db="EMBL/GenBank/DDBJ databases">
        <authorList>
            <person name="Varghese N."/>
            <person name="Submissions S."/>
        </authorList>
    </citation>
    <scope>NUCLEOTIDE SEQUENCE [LARGE SCALE GENOMIC DNA]</scope>
    <source>
        <strain evidence="3">DSM 22363</strain>
    </source>
</reference>
<dbReference type="STRING" id="1123272.SAMN02745824_2705"/>
<name>A0A1N6G736_9SPHN</name>
<keyword evidence="3" id="KW-1185">Reference proteome</keyword>
<feature type="chain" id="PRO_5013020575" description="DUF4019 domain-containing protein" evidence="1">
    <location>
        <begin position="22"/>
        <end position="140"/>
    </location>
</feature>
<dbReference type="PROSITE" id="PS51257">
    <property type="entry name" value="PROKAR_LIPOPROTEIN"/>
    <property type="match status" value="1"/>
</dbReference>
<dbReference type="RefSeq" id="WP_159437114.1">
    <property type="nucleotide sequence ID" value="NZ_FSQW01000002.1"/>
</dbReference>
<dbReference type="InterPro" id="IPR025091">
    <property type="entry name" value="DUF4019"/>
</dbReference>
<evidence type="ECO:0000256" key="1">
    <source>
        <dbReference type="SAM" id="SignalP"/>
    </source>
</evidence>
<protein>
    <recommendedName>
        <fullName evidence="4">DUF4019 domain-containing protein</fullName>
    </recommendedName>
</protein>
<gene>
    <name evidence="2" type="ORF">SAMN02745824_2705</name>
</gene>
<dbReference type="Proteomes" id="UP000185192">
    <property type="component" value="Unassembled WGS sequence"/>
</dbReference>
<sequence length="140" mass="15747">MFRIFLVMLLAVSLSGCSALSEGTEKAEQEVDHIHKLFNDQEFDRIFTRAGQQYRDNTDKKIHDGLFKTVHRKLGQVTNKTLSGWRVNATTSGTFAVLTYETEFAKGEGLETFTINLVGEKAKMVGYNINSPALIIDLEE</sequence>
<keyword evidence="1" id="KW-0732">Signal</keyword>
<evidence type="ECO:0008006" key="4">
    <source>
        <dbReference type="Google" id="ProtNLM"/>
    </source>
</evidence>
<evidence type="ECO:0000313" key="3">
    <source>
        <dbReference type="Proteomes" id="UP000185192"/>
    </source>
</evidence>
<dbReference type="Pfam" id="PF13211">
    <property type="entry name" value="DUF4019"/>
    <property type="match status" value="1"/>
</dbReference>
<organism evidence="2 3">
    <name type="scientific">Parasphingorhabdus marina DSM 22363</name>
    <dbReference type="NCBI Taxonomy" id="1123272"/>
    <lineage>
        <taxon>Bacteria</taxon>
        <taxon>Pseudomonadati</taxon>
        <taxon>Pseudomonadota</taxon>
        <taxon>Alphaproteobacteria</taxon>
        <taxon>Sphingomonadales</taxon>
        <taxon>Sphingomonadaceae</taxon>
        <taxon>Parasphingorhabdus</taxon>
    </lineage>
</organism>